<dbReference type="InterPro" id="IPR057460">
    <property type="entry name" value="CAF17_C"/>
</dbReference>
<dbReference type="Gene3D" id="3.30.1360.120">
    <property type="entry name" value="Probable tRNA modification gtpase trme, domain 1"/>
    <property type="match status" value="2"/>
</dbReference>
<accession>Q8FMN0</accession>
<dbReference type="SUPFAM" id="SSF103025">
    <property type="entry name" value="Folate-binding domain"/>
    <property type="match status" value="1"/>
</dbReference>
<name>Q8FMN0_COREF</name>
<sequence>MITGVGSGIRLGTDTIIADYACFREVPPTGCNHWPVSLTTLRGQFPRTVEFVANELSEVANDTNRDQTDPQRYISPLLGRDGAAEAQDDAAVAGTEGVAWHYGSPLVEQRIFETGTGLVDRSNRKVIRVDGPDAPAFLNNILSQKVDAAEDGFTARALDLDAQGRIQHTMMVTVADGVFYLDTSATEFDSLIAYLRKMIFWSEVTVEEADLAIITLIGREIPLPEVTFRRTVDWNGPKRVDVAVPRASFESGVDKLLDAGAELTGLMAYWAERVKALEPETPDLDAKTIPHEIPHWIGRDEHLGAVHLTKGCYRGQETVARVDNLGRSPRVMVLLHLDGSAPVAPVTGAEITSGTRTVGRLGTVIHDCDLGPIALGLVKRSALDADLTIGDVAVTVDPDSLPVDDGEQRGRAAVNRLRGRE</sequence>
<dbReference type="STRING" id="196164.gene:10742919"/>
<evidence type="ECO:0000259" key="2">
    <source>
        <dbReference type="Pfam" id="PF25455"/>
    </source>
</evidence>
<protein>
    <recommendedName>
        <fullName evidence="2">CAF17 C-terminal domain-containing protein</fullName>
    </recommendedName>
</protein>
<dbReference type="HOGENOM" id="CLU_007884_6_0_11"/>
<organism evidence="3 4">
    <name type="scientific">Corynebacterium efficiens (strain DSM 44549 / YS-314 / AJ 12310 / JCM 11189 / NBRC 100395)</name>
    <dbReference type="NCBI Taxonomy" id="196164"/>
    <lineage>
        <taxon>Bacteria</taxon>
        <taxon>Bacillati</taxon>
        <taxon>Actinomycetota</taxon>
        <taxon>Actinomycetes</taxon>
        <taxon>Mycobacteriales</taxon>
        <taxon>Corynebacteriaceae</taxon>
        <taxon>Corynebacterium</taxon>
    </lineage>
</organism>
<dbReference type="AlphaFoldDB" id="Q8FMN0"/>
<dbReference type="NCBIfam" id="TIGR03317">
    <property type="entry name" value="ygfZ_signature"/>
    <property type="match status" value="1"/>
</dbReference>
<reference evidence="3 4" key="1">
    <citation type="journal article" date="2003" name="Genome Res.">
        <title>Comparative complete genome sequence analysis of the amino acid replacements responsible for the thermostability of Corynebacterium efficiens.</title>
        <authorList>
            <person name="Nishio Y."/>
            <person name="Nakamura Y."/>
            <person name="Kawarabayasi Y."/>
            <person name="Usuda Y."/>
            <person name="Kimura E."/>
            <person name="Sugimoto S."/>
            <person name="Matsui K."/>
            <person name="Yamagishi A."/>
            <person name="Kikuchi H."/>
            <person name="Ikeo K."/>
            <person name="Gojobori T."/>
        </authorList>
    </citation>
    <scope>NUCLEOTIDE SEQUENCE [LARGE SCALE GENOMIC DNA]</scope>
    <source>
        <strain evidence="4">DSM 44549 / YS-314 / AJ 12310 / JCM 11189 / NBRC 100395</strain>
    </source>
</reference>
<dbReference type="Pfam" id="PF25455">
    <property type="entry name" value="Beta-barrel_CAF17_C"/>
    <property type="match status" value="1"/>
</dbReference>
<evidence type="ECO:0000256" key="1">
    <source>
        <dbReference type="ARBA" id="ARBA00022946"/>
    </source>
</evidence>
<dbReference type="EMBL" id="BA000035">
    <property type="protein sequence ID" value="BAC19283.1"/>
    <property type="molecule type" value="Genomic_DNA"/>
</dbReference>
<feature type="domain" description="CAF17 C-terminal" evidence="2">
    <location>
        <begin position="337"/>
        <end position="400"/>
    </location>
</feature>
<dbReference type="eggNOG" id="COG0354">
    <property type="taxonomic scope" value="Bacteria"/>
</dbReference>
<dbReference type="Proteomes" id="UP000001409">
    <property type="component" value="Chromosome"/>
</dbReference>
<proteinExistence type="predicted"/>
<evidence type="ECO:0000313" key="3">
    <source>
        <dbReference type="EMBL" id="BAC19283.1"/>
    </source>
</evidence>
<dbReference type="RefSeq" id="WP_006769169.1">
    <property type="nucleotide sequence ID" value="NC_004369.1"/>
</dbReference>
<dbReference type="InterPro" id="IPR017703">
    <property type="entry name" value="YgfZ/GCV_T_CS"/>
</dbReference>
<dbReference type="KEGG" id="cef:CE2473"/>
<keyword evidence="1" id="KW-0809">Transit peptide</keyword>
<dbReference type="PANTHER" id="PTHR22602:SF0">
    <property type="entry name" value="TRANSFERASE CAF17, MITOCHONDRIAL-RELATED"/>
    <property type="match status" value="1"/>
</dbReference>
<evidence type="ECO:0000313" key="4">
    <source>
        <dbReference type="Proteomes" id="UP000001409"/>
    </source>
</evidence>
<keyword evidence="4" id="KW-1185">Reference proteome</keyword>
<dbReference type="GO" id="GO:0016226">
    <property type="term" value="P:iron-sulfur cluster assembly"/>
    <property type="evidence" value="ECO:0007669"/>
    <property type="project" value="TreeGrafter"/>
</dbReference>
<accession>C8NK77</accession>
<dbReference type="PANTHER" id="PTHR22602">
    <property type="entry name" value="TRANSFERASE CAF17, MITOCHONDRIAL-RELATED"/>
    <property type="match status" value="1"/>
</dbReference>
<dbReference type="InterPro" id="IPR045179">
    <property type="entry name" value="YgfZ/GcvT"/>
</dbReference>
<dbReference type="InterPro" id="IPR027266">
    <property type="entry name" value="TrmE/GcvT-like"/>
</dbReference>